<keyword evidence="6 8" id="KW-1133">Transmembrane helix</keyword>
<feature type="transmembrane region" description="Helical" evidence="8">
    <location>
        <begin position="442"/>
        <end position="463"/>
    </location>
</feature>
<comment type="caution">
    <text evidence="9">The sequence shown here is derived from an EMBL/GenBank/DDBJ whole genome shotgun (WGS) entry which is preliminary data.</text>
</comment>
<feature type="transmembrane region" description="Helical" evidence="8">
    <location>
        <begin position="349"/>
        <end position="367"/>
    </location>
</feature>
<dbReference type="AlphaFoldDB" id="A0A4R6LRW0"/>
<evidence type="ECO:0000256" key="4">
    <source>
        <dbReference type="ARBA" id="ARBA00022475"/>
    </source>
</evidence>
<dbReference type="PROSITE" id="PS01303">
    <property type="entry name" value="BCCT"/>
    <property type="match status" value="1"/>
</dbReference>
<dbReference type="Pfam" id="PF02028">
    <property type="entry name" value="BCCT"/>
    <property type="match status" value="1"/>
</dbReference>
<organism evidence="9 10">
    <name type="scientific">Halanaerobium saccharolyticum</name>
    <dbReference type="NCBI Taxonomy" id="43595"/>
    <lineage>
        <taxon>Bacteria</taxon>
        <taxon>Bacillati</taxon>
        <taxon>Bacillota</taxon>
        <taxon>Clostridia</taxon>
        <taxon>Halanaerobiales</taxon>
        <taxon>Halanaerobiaceae</taxon>
        <taxon>Halanaerobium</taxon>
    </lineage>
</organism>
<dbReference type="Proteomes" id="UP000295064">
    <property type="component" value="Unassembled WGS sequence"/>
</dbReference>
<feature type="transmembrane region" description="Helical" evidence="8">
    <location>
        <begin position="268"/>
        <end position="288"/>
    </location>
</feature>
<evidence type="ECO:0000256" key="1">
    <source>
        <dbReference type="ARBA" id="ARBA00004651"/>
    </source>
</evidence>
<dbReference type="PANTHER" id="PTHR30047">
    <property type="entry name" value="HIGH-AFFINITY CHOLINE TRANSPORT PROTEIN-RELATED"/>
    <property type="match status" value="1"/>
</dbReference>
<feature type="transmembrane region" description="Helical" evidence="8">
    <location>
        <begin position="20"/>
        <end position="37"/>
    </location>
</feature>
<keyword evidence="4" id="KW-1003">Cell membrane</keyword>
<keyword evidence="3" id="KW-0813">Transport</keyword>
<gene>
    <name evidence="9" type="ORF">DFR79_11092</name>
</gene>
<dbReference type="InterPro" id="IPR000060">
    <property type="entry name" value="BCCT_transptr"/>
</dbReference>
<sequence>MEERKDAHGNIIKERGREVFMISLVVVFAIVLWGIAMPDSFSGVANSLFNYLTDNFGWLYLITMTLFVIFCIWAALSKYGKIRLGKPDEEPEFSTISWFAMLFSAGMGVGLVFWGVAEPLNHFVNPLGMEGGTAAAADFALKTSFLHWGLHPWSAYGVLALALAYMQFRHDKPAQISSVFIPLIGEAKARGTIGKIVDILAIFATVAGVATSLGMATLQVTSGFNFLFGVPETNLVRLIVIGVITLLFMISAITGVDKGIKYLSNANITLAGVIMVLCLIIGPTILIINNFTNTFGLYFSNIVRDSFKIGKDSWYGAWTIFYWAWWIAWAPFVATFIARISRGRTIREFIGGVLFAPTLASFVWFSILGTMGIETGMGVAEDAIAVTETAFFEVMQYYPGGGLISIIAVVLLITFFITSADSATFVLGMLSDKGNQNPSAKLKITWGIIQSGLAIALMLSGGLGMLQTGSIVAAFPFAFIMLFAMLAMIKALKADAKVEGVVDIDKVADVSVDHMEEEELAVAEKA</sequence>
<evidence type="ECO:0000256" key="5">
    <source>
        <dbReference type="ARBA" id="ARBA00022692"/>
    </source>
</evidence>
<feature type="transmembrane region" description="Helical" evidence="8">
    <location>
        <begin position="196"/>
        <end position="215"/>
    </location>
</feature>
<evidence type="ECO:0000256" key="6">
    <source>
        <dbReference type="ARBA" id="ARBA00022989"/>
    </source>
</evidence>
<feature type="transmembrane region" description="Helical" evidence="8">
    <location>
        <begin position="57"/>
        <end position="76"/>
    </location>
</feature>
<dbReference type="RefSeq" id="WP_133514990.1">
    <property type="nucleotide sequence ID" value="NZ_SNWX01000010.1"/>
</dbReference>
<dbReference type="InterPro" id="IPR018093">
    <property type="entry name" value="BCCT_CS"/>
</dbReference>
<comment type="similarity">
    <text evidence="2">Belongs to the BCCT transporter (TC 2.A.15) family.</text>
</comment>
<dbReference type="NCBIfam" id="TIGR00842">
    <property type="entry name" value="bcct"/>
    <property type="match status" value="1"/>
</dbReference>
<feature type="transmembrane region" description="Helical" evidence="8">
    <location>
        <begin position="469"/>
        <end position="489"/>
    </location>
</feature>
<evidence type="ECO:0000256" key="7">
    <source>
        <dbReference type="ARBA" id="ARBA00023136"/>
    </source>
</evidence>
<feature type="transmembrane region" description="Helical" evidence="8">
    <location>
        <begin position="403"/>
        <end position="430"/>
    </location>
</feature>
<dbReference type="GO" id="GO:0022857">
    <property type="term" value="F:transmembrane transporter activity"/>
    <property type="evidence" value="ECO:0007669"/>
    <property type="project" value="InterPro"/>
</dbReference>
<evidence type="ECO:0000313" key="10">
    <source>
        <dbReference type="Proteomes" id="UP000295064"/>
    </source>
</evidence>
<name>A0A4R6LRW0_9FIRM</name>
<dbReference type="OrthoDB" id="9775735at2"/>
<feature type="transmembrane region" description="Helical" evidence="8">
    <location>
        <begin position="315"/>
        <end position="337"/>
    </location>
</feature>
<feature type="transmembrane region" description="Helical" evidence="8">
    <location>
        <begin position="96"/>
        <end position="117"/>
    </location>
</feature>
<comment type="subcellular location">
    <subcellularLocation>
        <location evidence="1">Cell membrane</location>
        <topology evidence="1">Multi-pass membrane protein</topology>
    </subcellularLocation>
</comment>
<evidence type="ECO:0000256" key="8">
    <source>
        <dbReference type="SAM" id="Phobius"/>
    </source>
</evidence>
<evidence type="ECO:0000256" key="3">
    <source>
        <dbReference type="ARBA" id="ARBA00022448"/>
    </source>
</evidence>
<feature type="transmembrane region" description="Helical" evidence="8">
    <location>
        <begin position="150"/>
        <end position="168"/>
    </location>
</feature>
<evidence type="ECO:0000256" key="2">
    <source>
        <dbReference type="ARBA" id="ARBA00005658"/>
    </source>
</evidence>
<keyword evidence="5 8" id="KW-0812">Transmembrane</keyword>
<evidence type="ECO:0000313" key="9">
    <source>
        <dbReference type="EMBL" id="TDO90132.1"/>
    </source>
</evidence>
<protein>
    <submittedName>
        <fullName evidence="9">Glycine betaine transporter</fullName>
    </submittedName>
</protein>
<proteinExistence type="inferred from homology"/>
<reference evidence="9 10" key="1">
    <citation type="submission" date="2019-03" db="EMBL/GenBank/DDBJ databases">
        <title>Subsurface microbial communities from deep shales in Ohio and West Virginia, USA.</title>
        <authorList>
            <person name="Wrighton K."/>
        </authorList>
    </citation>
    <scope>NUCLEOTIDE SEQUENCE [LARGE SCALE GENOMIC DNA]</scope>
    <source>
        <strain evidence="9 10">MA284_T2</strain>
    </source>
</reference>
<dbReference type="EMBL" id="SNWX01000010">
    <property type="protein sequence ID" value="TDO90132.1"/>
    <property type="molecule type" value="Genomic_DNA"/>
</dbReference>
<keyword evidence="7 8" id="KW-0472">Membrane</keyword>
<accession>A0A4R6LRW0</accession>
<feature type="transmembrane region" description="Helical" evidence="8">
    <location>
        <begin position="235"/>
        <end position="256"/>
    </location>
</feature>
<dbReference type="PANTHER" id="PTHR30047:SF7">
    <property type="entry name" value="HIGH-AFFINITY CHOLINE TRANSPORT PROTEIN"/>
    <property type="match status" value="1"/>
</dbReference>
<dbReference type="GO" id="GO:0005886">
    <property type="term" value="C:plasma membrane"/>
    <property type="evidence" value="ECO:0007669"/>
    <property type="project" value="UniProtKB-SubCell"/>
</dbReference>